<accession>A0A1F5Z971</accession>
<keyword evidence="6 7" id="KW-0320">Glycogen biosynthesis</keyword>
<comment type="catalytic activity">
    <reaction evidence="1 7">
        <text>[(1-&gt;4)-alpha-D-glucosyl](n) + ADP-alpha-D-glucose = [(1-&gt;4)-alpha-D-glucosyl](n+1) + ADP + H(+)</text>
        <dbReference type="Rhea" id="RHEA:18189"/>
        <dbReference type="Rhea" id="RHEA-COMP:9584"/>
        <dbReference type="Rhea" id="RHEA-COMP:9587"/>
        <dbReference type="ChEBI" id="CHEBI:15378"/>
        <dbReference type="ChEBI" id="CHEBI:15444"/>
        <dbReference type="ChEBI" id="CHEBI:57498"/>
        <dbReference type="ChEBI" id="CHEBI:456216"/>
        <dbReference type="EC" id="2.4.1.21"/>
    </reaction>
</comment>
<dbReference type="Pfam" id="PF00534">
    <property type="entry name" value="Glycos_transf_1"/>
    <property type="match status" value="1"/>
</dbReference>
<evidence type="ECO:0000256" key="6">
    <source>
        <dbReference type="ARBA" id="ARBA00023056"/>
    </source>
</evidence>
<dbReference type="Proteomes" id="UP000176854">
    <property type="component" value="Unassembled WGS sequence"/>
</dbReference>
<dbReference type="STRING" id="1798373.A2154_01805"/>
<evidence type="ECO:0000256" key="3">
    <source>
        <dbReference type="ARBA" id="ARBA00010281"/>
    </source>
</evidence>
<evidence type="ECO:0000259" key="9">
    <source>
        <dbReference type="Pfam" id="PF08323"/>
    </source>
</evidence>
<evidence type="ECO:0000313" key="10">
    <source>
        <dbReference type="EMBL" id="OGG08990.1"/>
    </source>
</evidence>
<evidence type="ECO:0000259" key="8">
    <source>
        <dbReference type="Pfam" id="PF00534"/>
    </source>
</evidence>
<feature type="domain" description="Glycosyl transferase family 1" evidence="8">
    <location>
        <begin position="297"/>
        <end position="436"/>
    </location>
</feature>
<organism evidence="10 11">
    <name type="scientific">Candidatus Gottesmanbacteria bacterium RBG_16_43_7</name>
    <dbReference type="NCBI Taxonomy" id="1798373"/>
    <lineage>
        <taxon>Bacteria</taxon>
        <taxon>Candidatus Gottesmaniibacteriota</taxon>
    </lineage>
</organism>
<comment type="pathway">
    <text evidence="7">Glycan biosynthesis; glycogen biosynthesis.</text>
</comment>
<dbReference type="GO" id="GO:0004373">
    <property type="term" value="F:alpha-1,4-glucan glucosyltransferase (UDP-glucose donor) activity"/>
    <property type="evidence" value="ECO:0007669"/>
    <property type="project" value="InterPro"/>
</dbReference>
<protein>
    <recommendedName>
        <fullName evidence="7">Glycogen synthase</fullName>
        <ecNumber evidence="7">2.4.1.21</ecNumber>
    </recommendedName>
    <alternativeName>
        <fullName evidence="7">Starch [bacterial glycogen] synthase</fullName>
    </alternativeName>
</protein>
<dbReference type="SUPFAM" id="SSF53756">
    <property type="entry name" value="UDP-Glycosyltransferase/glycogen phosphorylase"/>
    <property type="match status" value="1"/>
</dbReference>
<dbReference type="InterPro" id="IPR011835">
    <property type="entry name" value="GS/SS"/>
</dbReference>
<sequence>MTQNLKILIVTAEAAPYATIGGLGQVAYYLPRALKKLGTEVAVFIPKYGTIDEKKFKIRMLYKGLMVPTGDSERKELVCNVKVRQGTKREPTVYFLENMEYYEQRANVYGYADDHIRFALLSRGVLEFTKLQYFKPTVLHCNDWHTGYVPNYLRTEYAGDAFFRNVTTVFTIHNLKNQGIFDFRFASPMDFDDGKSAPASFFDPQLKKQNALKRGIIYADLVNTVSETYAREMMTDKYGEGLSELIKEARDKIFGVLNGLDYNDFDPQNDKAIAHTYSWKNFANRKLNKKVLQREFSLDENPDIPILAYSGRLDSQKGIELLMSILPHLLGEYAVQFVILGTGDSKYKEFFTKLEADFPGRVGTHLMKNFVLPRKIYAGADILLLPSKFEPCGIVTIEGMRYGLVPVVRKTGGLADIVTDFNPQKGIGNGFTFKNFSDLSFFGSVVRAIHAYWRKSEWERLVKSVMKEDFSWGSAAEKYLDLYERAVEFRRDRQSPVTNIGRQIEY</sequence>
<dbReference type="EMBL" id="MFJC01000032">
    <property type="protein sequence ID" value="OGG08990.1"/>
    <property type="molecule type" value="Genomic_DNA"/>
</dbReference>
<dbReference type="PANTHER" id="PTHR45825">
    <property type="entry name" value="GRANULE-BOUND STARCH SYNTHASE 1, CHLOROPLASTIC/AMYLOPLASTIC"/>
    <property type="match status" value="1"/>
</dbReference>
<dbReference type="GO" id="GO:0005978">
    <property type="term" value="P:glycogen biosynthetic process"/>
    <property type="evidence" value="ECO:0007669"/>
    <property type="project" value="UniProtKB-UniRule"/>
</dbReference>
<dbReference type="InterPro" id="IPR013534">
    <property type="entry name" value="Starch_synth_cat_dom"/>
</dbReference>
<dbReference type="Gene3D" id="3.40.50.2000">
    <property type="entry name" value="Glycogen Phosphorylase B"/>
    <property type="match status" value="2"/>
</dbReference>
<evidence type="ECO:0000256" key="7">
    <source>
        <dbReference type="HAMAP-Rule" id="MF_00484"/>
    </source>
</evidence>
<evidence type="ECO:0000256" key="1">
    <source>
        <dbReference type="ARBA" id="ARBA00001478"/>
    </source>
</evidence>
<dbReference type="CDD" id="cd03791">
    <property type="entry name" value="GT5_Glycogen_synthase_DULL1-like"/>
    <property type="match status" value="1"/>
</dbReference>
<comment type="function">
    <text evidence="2 7">Synthesizes alpha-1,4-glucan chains using ADP-glucose.</text>
</comment>
<dbReference type="HAMAP" id="MF_00484">
    <property type="entry name" value="Glycogen_synth"/>
    <property type="match status" value="1"/>
</dbReference>
<dbReference type="PANTHER" id="PTHR45825:SF11">
    <property type="entry name" value="ALPHA AMYLASE DOMAIN-CONTAINING PROTEIN"/>
    <property type="match status" value="1"/>
</dbReference>
<proteinExistence type="inferred from homology"/>
<dbReference type="AlphaFoldDB" id="A0A1F5Z971"/>
<name>A0A1F5Z971_9BACT</name>
<evidence type="ECO:0000313" key="11">
    <source>
        <dbReference type="Proteomes" id="UP000176854"/>
    </source>
</evidence>
<comment type="caution">
    <text evidence="10">The sequence shown here is derived from an EMBL/GenBank/DDBJ whole genome shotgun (WGS) entry which is preliminary data.</text>
</comment>
<reference evidence="10 11" key="1">
    <citation type="journal article" date="2016" name="Nat. Commun.">
        <title>Thousands of microbial genomes shed light on interconnected biogeochemical processes in an aquifer system.</title>
        <authorList>
            <person name="Anantharaman K."/>
            <person name="Brown C.T."/>
            <person name="Hug L.A."/>
            <person name="Sharon I."/>
            <person name="Castelle C.J."/>
            <person name="Probst A.J."/>
            <person name="Thomas B.C."/>
            <person name="Singh A."/>
            <person name="Wilkins M.J."/>
            <person name="Karaoz U."/>
            <person name="Brodie E.L."/>
            <person name="Williams K.H."/>
            <person name="Hubbard S.S."/>
            <person name="Banfield J.F."/>
        </authorList>
    </citation>
    <scope>NUCLEOTIDE SEQUENCE [LARGE SCALE GENOMIC DNA]</scope>
</reference>
<keyword evidence="4 7" id="KW-0328">Glycosyltransferase</keyword>
<evidence type="ECO:0000256" key="5">
    <source>
        <dbReference type="ARBA" id="ARBA00022679"/>
    </source>
</evidence>
<dbReference type="GO" id="GO:0009011">
    <property type="term" value="F:alpha-1,4-glucan glucosyltransferase (ADP-glucose donor) activity"/>
    <property type="evidence" value="ECO:0007669"/>
    <property type="project" value="UniProtKB-UniRule"/>
</dbReference>
<dbReference type="InterPro" id="IPR001296">
    <property type="entry name" value="Glyco_trans_1"/>
</dbReference>
<keyword evidence="5 7" id="KW-0808">Transferase</keyword>
<evidence type="ECO:0000256" key="4">
    <source>
        <dbReference type="ARBA" id="ARBA00022676"/>
    </source>
</evidence>
<dbReference type="Pfam" id="PF08323">
    <property type="entry name" value="Glyco_transf_5"/>
    <property type="match status" value="1"/>
</dbReference>
<comment type="similarity">
    <text evidence="3 7">Belongs to the glycosyltransferase 1 family. Bacterial/plant glycogen synthase subfamily.</text>
</comment>
<comment type="caution">
    <text evidence="7">Lacks conserved residue(s) required for the propagation of feature annotation.</text>
</comment>
<evidence type="ECO:0000256" key="2">
    <source>
        <dbReference type="ARBA" id="ARBA00002764"/>
    </source>
</evidence>
<dbReference type="UniPathway" id="UPA00164"/>
<feature type="domain" description="Starch synthase catalytic" evidence="9">
    <location>
        <begin position="6"/>
        <end position="247"/>
    </location>
</feature>
<gene>
    <name evidence="7" type="primary">glgA</name>
    <name evidence="10" type="ORF">A2154_01805</name>
</gene>
<dbReference type="EC" id="2.4.1.21" evidence="7"/>
<dbReference type="NCBIfam" id="TIGR02095">
    <property type="entry name" value="glgA"/>
    <property type="match status" value="1"/>
</dbReference>